<sequence>LATENYNLSDFTRVEAGTAFEVEVVQSGSYSVEVTVDDNLFKYVDVSKEGETLKIGLKTVTLVGPTTLEAKVAMPELRGLDLSGATRGTVSGFSSTENLDIEVSGASSVDLVGMSAGDAKFDVSGAGKVTGDITAANTEFDVSGASTVQLEGSAGDIVVEASGASRVKLAGFTVSNADVTLGGASTGTVNLSGKLDADLSGASKLNYSGEPTVGAINISGGSTLSKK</sequence>
<protein>
    <recommendedName>
        <fullName evidence="1">Putative auto-transporter adhesin head GIN domain-containing protein</fullName>
    </recommendedName>
</protein>
<accession>X1MVL8</accession>
<dbReference type="AlphaFoldDB" id="X1MVL8"/>
<dbReference type="InterPro" id="IPR021255">
    <property type="entry name" value="DUF2807"/>
</dbReference>
<reference evidence="2" key="1">
    <citation type="journal article" date="2014" name="Front. Microbiol.">
        <title>High frequency of phylogenetically diverse reductive dehalogenase-homologous genes in deep subseafloor sedimentary metagenomes.</title>
        <authorList>
            <person name="Kawai M."/>
            <person name="Futagami T."/>
            <person name="Toyoda A."/>
            <person name="Takaki Y."/>
            <person name="Nishi S."/>
            <person name="Hori S."/>
            <person name="Arai W."/>
            <person name="Tsubouchi T."/>
            <person name="Morono Y."/>
            <person name="Uchiyama I."/>
            <person name="Ito T."/>
            <person name="Fujiyama A."/>
            <person name="Inagaki F."/>
            <person name="Takami H."/>
        </authorList>
    </citation>
    <scope>NUCLEOTIDE SEQUENCE</scope>
    <source>
        <strain evidence="2">Expedition CK06-06</strain>
    </source>
</reference>
<feature type="domain" description="Putative auto-transporter adhesin head GIN" evidence="1">
    <location>
        <begin position="10"/>
        <end position="211"/>
    </location>
</feature>
<gene>
    <name evidence="2" type="ORF">S06H3_34758</name>
</gene>
<evidence type="ECO:0000259" key="1">
    <source>
        <dbReference type="Pfam" id="PF10988"/>
    </source>
</evidence>
<feature type="non-terminal residue" evidence="2">
    <location>
        <position position="1"/>
    </location>
</feature>
<dbReference type="Pfam" id="PF10988">
    <property type="entry name" value="DUF2807"/>
    <property type="match status" value="1"/>
</dbReference>
<proteinExistence type="predicted"/>
<dbReference type="Gene3D" id="2.160.20.120">
    <property type="match status" value="1"/>
</dbReference>
<evidence type="ECO:0000313" key="2">
    <source>
        <dbReference type="EMBL" id="GAI18755.1"/>
    </source>
</evidence>
<organism evidence="2">
    <name type="scientific">marine sediment metagenome</name>
    <dbReference type="NCBI Taxonomy" id="412755"/>
    <lineage>
        <taxon>unclassified sequences</taxon>
        <taxon>metagenomes</taxon>
        <taxon>ecological metagenomes</taxon>
    </lineage>
</organism>
<comment type="caution">
    <text evidence="2">The sequence shown here is derived from an EMBL/GenBank/DDBJ whole genome shotgun (WGS) entry which is preliminary data.</text>
</comment>
<name>X1MVL8_9ZZZZ</name>
<dbReference type="EMBL" id="BARV01020897">
    <property type="protein sequence ID" value="GAI18755.1"/>
    <property type="molecule type" value="Genomic_DNA"/>
</dbReference>